<keyword evidence="2" id="KW-0238">DNA-binding</keyword>
<dbReference type="AlphaFoldDB" id="A0A896W542"/>
<organism evidence="6">
    <name type="scientific">Melilotus albus</name>
    <name type="common">White sweet clover</name>
    <name type="synonym">Melilotus officinalis subsp. albus</name>
    <dbReference type="NCBI Taxonomy" id="47082"/>
    <lineage>
        <taxon>Eukaryota</taxon>
        <taxon>Viridiplantae</taxon>
        <taxon>Streptophyta</taxon>
        <taxon>Embryophyta</taxon>
        <taxon>Tracheophyta</taxon>
        <taxon>Spermatophyta</taxon>
        <taxon>Magnoliopsida</taxon>
        <taxon>eudicotyledons</taxon>
        <taxon>Gunneridae</taxon>
        <taxon>Pentapetalae</taxon>
        <taxon>rosids</taxon>
        <taxon>fabids</taxon>
        <taxon>Fabales</taxon>
        <taxon>Fabaceae</taxon>
        <taxon>Papilionoideae</taxon>
        <taxon>50 kb inversion clade</taxon>
        <taxon>NPAAA clade</taxon>
        <taxon>Hologalegina</taxon>
        <taxon>IRL clade</taxon>
        <taxon>Trifolieae</taxon>
        <taxon>Melilotus</taxon>
    </lineage>
</organism>
<dbReference type="SUPFAM" id="SSF101941">
    <property type="entry name" value="NAC domain"/>
    <property type="match status" value="1"/>
</dbReference>
<dbReference type="Gene3D" id="2.170.150.80">
    <property type="entry name" value="NAC domain"/>
    <property type="match status" value="1"/>
</dbReference>
<keyword evidence="3" id="KW-0804">Transcription</keyword>
<dbReference type="InterPro" id="IPR003441">
    <property type="entry name" value="NAC-dom"/>
</dbReference>
<keyword evidence="1" id="KW-0805">Transcription regulation</keyword>
<dbReference type="GO" id="GO:0003677">
    <property type="term" value="F:DNA binding"/>
    <property type="evidence" value="ECO:0007669"/>
    <property type="project" value="UniProtKB-KW"/>
</dbReference>
<keyword evidence="4" id="KW-0539">Nucleus</keyword>
<evidence type="ECO:0000256" key="2">
    <source>
        <dbReference type="ARBA" id="ARBA00023125"/>
    </source>
</evidence>
<dbReference type="GO" id="GO:0006355">
    <property type="term" value="P:regulation of DNA-templated transcription"/>
    <property type="evidence" value="ECO:0007669"/>
    <property type="project" value="InterPro"/>
</dbReference>
<dbReference type="PANTHER" id="PTHR31719">
    <property type="entry name" value="NAC TRANSCRIPTION FACTOR 56"/>
    <property type="match status" value="1"/>
</dbReference>
<evidence type="ECO:0000313" key="6">
    <source>
        <dbReference type="EMBL" id="QSD99861.1"/>
    </source>
</evidence>
<dbReference type="Pfam" id="PF02365">
    <property type="entry name" value="NAM"/>
    <property type="match status" value="1"/>
</dbReference>
<evidence type="ECO:0000259" key="5">
    <source>
        <dbReference type="PROSITE" id="PS51005"/>
    </source>
</evidence>
<evidence type="ECO:0000256" key="1">
    <source>
        <dbReference type="ARBA" id="ARBA00023015"/>
    </source>
</evidence>
<reference evidence="6" key="1">
    <citation type="journal article" name="Plants (Basel)">
        <title>NAC and MYB Families and Lignin Biosynthesis-Related Members Identification and Expression Analysis in Melilotus albus.</title>
        <authorList>
            <person name="Chen L."/>
            <person name="Wu F."/>
            <person name="Zhang J."/>
        </authorList>
    </citation>
    <scope>NUCLEOTIDE SEQUENCE</scope>
</reference>
<gene>
    <name evidence="6" type="primary">EVM0021375.1</name>
</gene>
<dbReference type="EMBL" id="MW302707">
    <property type="protein sequence ID" value="QSD99861.1"/>
    <property type="molecule type" value="Genomic_DNA"/>
</dbReference>
<evidence type="ECO:0000256" key="3">
    <source>
        <dbReference type="ARBA" id="ARBA00023163"/>
    </source>
</evidence>
<proteinExistence type="predicted"/>
<accession>A0A896W542</accession>
<dbReference type="PROSITE" id="PS51005">
    <property type="entry name" value="NAC"/>
    <property type="match status" value="1"/>
</dbReference>
<sequence length="322" mass="36593">MLNLLPPGYKFLPSDVELIECYLQPKIDGQPYFHDRIFDVDVYKNSPDNLSAMYKREGEDHTYFFTQRNRKYPRGNRPDRDVGGVGTWKATGKDHPIINNGTTIGFKKWLVYYIGKSKDGVKTNWIMQEFTINVDNIASSSTTSPSKLDNWVLCKIYENKREYASEDATKVKRRKNRNQEVEGMTTLEKGIPSQQIHSAMYPISLNPPPPPPPPMLNLEVSSDNEIILEDPFPTLSRPPPPPPTPFPPLNLEVSSDNDIVLEDLIPTLSLPPPPLNPEDPFGGQECDDIASFLNLLEQRYPTDLMFPMDFPSHQFPSNEPST</sequence>
<evidence type="ECO:0000256" key="4">
    <source>
        <dbReference type="ARBA" id="ARBA00023242"/>
    </source>
</evidence>
<protein>
    <submittedName>
        <fullName evidence="6">NAC family transcription factor</fullName>
    </submittedName>
</protein>
<dbReference type="InterPro" id="IPR036093">
    <property type="entry name" value="NAC_dom_sf"/>
</dbReference>
<dbReference type="PANTHER" id="PTHR31719:SF94">
    <property type="entry name" value="PROTEIN ATAF2"/>
    <property type="match status" value="1"/>
</dbReference>
<name>A0A896W542_MELAB</name>
<feature type="domain" description="NAC" evidence="5">
    <location>
        <begin position="5"/>
        <end position="159"/>
    </location>
</feature>